<sequence length="77" mass="9495">MGYRLNVENPQYHQYHLRMIKQNEPYKLMKTSKIMNPPYYNDEIIFNKKKYVYEIPNIKKKSYPELTGKGRFINEYI</sequence>
<protein>
    <submittedName>
        <fullName evidence="1">Uncharacterized protein</fullName>
    </submittedName>
</protein>
<comment type="caution">
    <text evidence="1">The sequence shown here is derived from an EMBL/GenBank/DDBJ whole genome shotgun (WGS) entry which is preliminary data.</text>
</comment>
<organism evidence="1 2">
    <name type="scientific">Heyndrickxia oleronia</name>
    <dbReference type="NCBI Taxonomy" id="38875"/>
    <lineage>
        <taxon>Bacteria</taxon>
        <taxon>Bacillati</taxon>
        <taxon>Bacillota</taxon>
        <taxon>Bacilli</taxon>
        <taxon>Bacillales</taxon>
        <taxon>Bacillaceae</taxon>
        <taxon>Heyndrickxia</taxon>
    </lineage>
</organism>
<keyword evidence="2" id="KW-1185">Reference proteome</keyword>
<gene>
    <name evidence="1" type="ORF">BWZ43_09520</name>
</gene>
<dbReference type="Proteomes" id="UP000189761">
    <property type="component" value="Unassembled WGS sequence"/>
</dbReference>
<evidence type="ECO:0000313" key="1">
    <source>
        <dbReference type="EMBL" id="OOP68608.1"/>
    </source>
</evidence>
<name>A0A8E2IBX9_9BACI</name>
<dbReference type="AlphaFoldDB" id="A0A8E2IBX9"/>
<dbReference type="EMBL" id="MTLA01000096">
    <property type="protein sequence ID" value="OOP68608.1"/>
    <property type="molecule type" value="Genomic_DNA"/>
</dbReference>
<proteinExistence type="predicted"/>
<accession>A0A8E2IBX9</accession>
<dbReference type="RefSeq" id="WP_071976539.1">
    <property type="nucleotide sequence ID" value="NZ_CP065424.1"/>
</dbReference>
<reference evidence="1 2" key="1">
    <citation type="submission" date="2017-01" db="EMBL/GenBank/DDBJ databases">
        <title>Draft genome sequence of Bacillus oleronius.</title>
        <authorList>
            <person name="Allam M."/>
        </authorList>
    </citation>
    <scope>NUCLEOTIDE SEQUENCE [LARGE SCALE GENOMIC DNA]</scope>
    <source>
        <strain evidence="1 2">DSM 9356</strain>
    </source>
</reference>
<evidence type="ECO:0000313" key="2">
    <source>
        <dbReference type="Proteomes" id="UP000189761"/>
    </source>
</evidence>